<reference evidence="2 3" key="1">
    <citation type="submission" date="2016-12" db="EMBL/GenBank/DDBJ databases">
        <title>The genomes of Aspergillus section Nigri reveals drivers in fungal speciation.</title>
        <authorList>
            <consortium name="DOE Joint Genome Institute"/>
            <person name="Vesth T.C."/>
            <person name="Nybo J."/>
            <person name="Theobald S."/>
            <person name="Brandl J."/>
            <person name="Frisvad J.C."/>
            <person name="Nielsen K.F."/>
            <person name="Lyhne E.K."/>
            <person name="Kogle M.E."/>
            <person name="Kuo A."/>
            <person name="Riley R."/>
            <person name="Clum A."/>
            <person name="Nolan M."/>
            <person name="Lipzen A."/>
            <person name="Salamov A."/>
            <person name="Henrissat B."/>
            <person name="Wiebenga A."/>
            <person name="De Vries R.P."/>
            <person name="Grigoriev I.V."/>
            <person name="Mortensen U.H."/>
            <person name="Andersen M.R."/>
            <person name="Baker S.E."/>
        </authorList>
    </citation>
    <scope>NUCLEOTIDE SEQUENCE [LARGE SCALE GENOMIC DNA]</scope>
    <source>
        <strain evidence="2 3">CBS 115572</strain>
    </source>
</reference>
<evidence type="ECO:0000256" key="1">
    <source>
        <dbReference type="SAM" id="MobiDB-lite"/>
    </source>
</evidence>
<dbReference type="AlphaFoldDB" id="A0A317XB98"/>
<dbReference type="EMBL" id="MSFK01000005">
    <property type="protein sequence ID" value="PWY94238.1"/>
    <property type="molecule type" value="Genomic_DNA"/>
</dbReference>
<keyword evidence="3" id="KW-1185">Reference proteome</keyword>
<accession>A0A317XB98</accession>
<evidence type="ECO:0000313" key="2">
    <source>
        <dbReference type="EMBL" id="PWY94238.1"/>
    </source>
</evidence>
<name>A0A317XB98_9EURO</name>
<sequence>MYVIIICATLPTLRQSYIVVLHRTRQTASYYTHSLSIQKPRPISFPRRMPDASLFETGVDGTGLANVASPGNTGQNDTAITKTTEIEVLEESNIGKDPENPHFPREDPFRFGSYKL</sequence>
<dbReference type="Proteomes" id="UP000246702">
    <property type="component" value="Unassembled WGS sequence"/>
</dbReference>
<gene>
    <name evidence="2" type="ORF">BO94DRAFT_325694</name>
</gene>
<feature type="region of interest" description="Disordered" evidence="1">
    <location>
        <begin position="91"/>
        <end position="116"/>
    </location>
</feature>
<comment type="caution">
    <text evidence="2">The sequence shown here is derived from an EMBL/GenBank/DDBJ whole genome shotgun (WGS) entry which is preliminary data.</text>
</comment>
<dbReference type="OrthoDB" id="4526793at2759"/>
<feature type="compositionally biased region" description="Basic and acidic residues" evidence="1">
    <location>
        <begin position="93"/>
        <end position="109"/>
    </location>
</feature>
<dbReference type="GeneID" id="37109077"/>
<proteinExistence type="predicted"/>
<protein>
    <submittedName>
        <fullName evidence="2">Uncharacterized protein</fullName>
    </submittedName>
</protein>
<evidence type="ECO:0000313" key="3">
    <source>
        <dbReference type="Proteomes" id="UP000246702"/>
    </source>
</evidence>
<organism evidence="2 3">
    <name type="scientific">Aspergillus sclerotioniger CBS 115572</name>
    <dbReference type="NCBI Taxonomy" id="1450535"/>
    <lineage>
        <taxon>Eukaryota</taxon>
        <taxon>Fungi</taxon>
        <taxon>Dikarya</taxon>
        <taxon>Ascomycota</taxon>
        <taxon>Pezizomycotina</taxon>
        <taxon>Eurotiomycetes</taxon>
        <taxon>Eurotiomycetidae</taxon>
        <taxon>Eurotiales</taxon>
        <taxon>Aspergillaceae</taxon>
        <taxon>Aspergillus</taxon>
        <taxon>Aspergillus subgen. Circumdati</taxon>
    </lineage>
</organism>
<dbReference type="RefSeq" id="XP_025470999.1">
    <property type="nucleotide sequence ID" value="XM_025606934.1"/>
</dbReference>